<feature type="domain" description="Nudix hydrolase" evidence="4">
    <location>
        <begin position="1"/>
        <end position="110"/>
    </location>
</feature>
<name>A0A1Y6K6G1_9CHLR</name>
<dbReference type="Gene3D" id="3.40.630.30">
    <property type="match status" value="1"/>
</dbReference>
<feature type="domain" description="N-acetyltransferase" evidence="3">
    <location>
        <begin position="160"/>
        <end position="296"/>
    </location>
</feature>
<dbReference type="PANTHER" id="PTHR43233:SF1">
    <property type="entry name" value="FAMILY N-ACETYLTRANSFERASE, PUTATIVE (AFU_ORTHOLOGUE AFUA_6G03350)-RELATED"/>
    <property type="match status" value="1"/>
</dbReference>
<keyword evidence="1 2" id="KW-0378">Hydrolase</keyword>
<keyword evidence="6" id="KW-1185">Reference proteome</keyword>
<dbReference type="KEGG" id="abat:CFX1CAM_2190"/>
<protein>
    <submittedName>
        <fullName evidence="5">Putative NTP pyrophosphohydrolase (Modular protein)</fullName>
        <ecNumber evidence="5">3.6.1.-</ecNumber>
    </submittedName>
</protein>
<dbReference type="CDD" id="cd18886">
    <property type="entry name" value="NUDIX_MutT_Nudt1"/>
    <property type="match status" value="1"/>
</dbReference>
<dbReference type="SUPFAM" id="SSF55811">
    <property type="entry name" value="Nudix"/>
    <property type="match status" value="1"/>
</dbReference>
<dbReference type="GO" id="GO:0016747">
    <property type="term" value="F:acyltransferase activity, transferring groups other than amino-acyl groups"/>
    <property type="evidence" value="ECO:0007669"/>
    <property type="project" value="InterPro"/>
</dbReference>
<accession>A0A1Y6K6G1</accession>
<dbReference type="InterPro" id="IPR053144">
    <property type="entry name" value="Acetyltransferase_Butenolide"/>
</dbReference>
<dbReference type="AlphaFoldDB" id="A0A1Y6K6G1"/>
<dbReference type="GO" id="GO:0016787">
    <property type="term" value="F:hydrolase activity"/>
    <property type="evidence" value="ECO:0007669"/>
    <property type="project" value="UniProtKB-KW"/>
</dbReference>
<dbReference type="PRINTS" id="PR00502">
    <property type="entry name" value="NUDIXFAMILY"/>
</dbReference>
<dbReference type="PROSITE" id="PS51462">
    <property type="entry name" value="NUDIX"/>
    <property type="match status" value="1"/>
</dbReference>
<dbReference type="EC" id="3.6.1.-" evidence="5"/>
<dbReference type="InterPro" id="IPR015797">
    <property type="entry name" value="NUDIX_hydrolase-like_dom_sf"/>
</dbReference>
<evidence type="ECO:0000259" key="4">
    <source>
        <dbReference type="PROSITE" id="PS51462"/>
    </source>
</evidence>
<dbReference type="InterPro" id="IPR000086">
    <property type="entry name" value="NUDIX_hydrolase_dom"/>
</dbReference>
<dbReference type="PANTHER" id="PTHR43233">
    <property type="entry name" value="FAMILY N-ACETYLTRANSFERASE, PUTATIVE (AFU_ORTHOLOGUE AFUA_6G03350)-RELATED"/>
    <property type="match status" value="1"/>
</dbReference>
<dbReference type="Gene3D" id="3.90.79.10">
    <property type="entry name" value="Nucleoside Triphosphate Pyrophosphohydrolase"/>
    <property type="match status" value="1"/>
</dbReference>
<reference evidence="6" key="1">
    <citation type="submission" date="2017-05" db="EMBL/GenBank/DDBJ databases">
        <authorList>
            <person name="Kirkegaard R."/>
            <person name="Mcilroy J S."/>
        </authorList>
    </citation>
    <scope>NUCLEOTIDE SEQUENCE [LARGE SCALE GENOMIC DNA]</scope>
</reference>
<comment type="similarity">
    <text evidence="2">Belongs to the Nudix hydrolase family.</text>
</comment>
<dbReference type="OrthoDB" id="9800186at2"/>
<dbReference type="PROSITE" id="PS51186">
    <property type="entry name" value="GNAT"/>
    <property type="match status" value="1"/>
</dbReference>
<dbReference type="InterPro" id="IPR016181">
    <property type="entry name" value="Acyl_CoA_acyltransferase"/>
</dbReference>
<dbReference type="Pfam" id="PF00293">
    <property type="entry name" value="NUDIX"/>
    <property type="match status" value="1"/>
</dbReference>
<dbReference type="EMBL" id="LT859958">
    <property type="protein sequence ID" value="SMX55255.1"/>
    <property type="molecule type" value="Genomic_DNA"/>
</dbReference>
<dbReference type="InterPro" id="IPR000182">
    <property type="entry name" value="GNAT_dom"/>
</dbReference>
<evidence type="ECO:0000256" key="2">
    <source>
        <dbReference type="RuleBase" id="RU003476"/>
    </source>
</evidence>
<dbReference type="Proteomes" id="UP000195514">
    <property type="component" value="Chromosome I"/>
</dbReference>
<sequence length="296" mass="34656">MLHRRYPPNQGLWNGVGGHIEPGESPRQAMIREIAEETGYQIDHPQFAGLLSWEGYEVPPGALAIFTARVPHKNFINNHEGELAWKPRDWVCTSPEVVDNILVFLPLVFADEPPRHYHFIYQDGKRIEDIITPLPEGFNPDLPIPFDSERWEEQRGDYLLSFDKERLQLDRIEDFIARQSYWAKNRPLEVIKTSIQHSVCLGIYHHGRQVGFARMVTDQSTFAWLADVFVDKAHRNQGLGKWLLEASIRFVDQRKIRRMVLITKDAQSLYETYGDFTPVDDSNTWLQRVRLYWEQE</sequence>
<dbReference type="InterPro" id="IPR020084">
    <property type="entry name" value="NUDIX_hydrolase_CS"/>
</dbReference>
<dbReference type="InterPro" id="IPR020476">
    <property type="entry name" value="Nudix_hydrolase"/>
</dbReference>
<evidence type="ECO:0000313" key="6">
    <source>
        <dbReference type="Proteomes" id="UP000195514"/>
    </source>
</evidence>
<organism evidence="5 6">
    <name type="scientific">Candidatus Brevifilum fermentans</name>
    <dbReference type="NCBI Taxonomy" id="1986204"/>
    <lineage>
        <taxon>Bacteria</taxon>
        <taxon>Bacillati</taxon>
        <taxon>Chloroflexota</taxon>
        <taxon>Anaerolineae</taxon>
        <taxon>Anaerolineales</taxon>
        <taxon>Anaerolineaceae</taxon>
        <taxon>Candidatus Brevifilum</taxon>
    </lineage>
</organism>
<proteinExistence type="inferred from homology"/>
<dbReference type="SUPFAM" id="SSF55729">
    <property type="entry name" value="Acyl-CoA N-acyltransferases (Nat)"/>
    <property type="match status" value="1"/>
</dbReference>
<gene>
    <name evidence="5" type="ORF">CFX1CAM_2190</name>
</gene>
<evidence type="ECO:0000259" key="3">
    <source>
        <dbReference type="PROSITE" id="PS51186"/>
    </source>
</evidence>
<evidence type="ECO:0000313" key="5">
    <source>
        <dbReference type="EMBL" id="SMX55255.1"/>
    </source>
</evidence>
<dbReference type="PROSITE" id="PS00893">
    <property type="entry name" value="NUDIX_BOX"/>
    <property type="match status" value="1"/>
</dbReference>
<dbReference type="CDD" id="cd04301">
    <property type="entry name" value="NAT_SF"/>
    <property type="match status" value="1"/>
</dbReference>
<dbReference type="Pfam" id="PF00583">
    <property type="entry name" value="Acetyltransf_1"/>
    <property type="match status" value="1"/>
</dbReference>
<evidence type="ECO:0000256" key="1">
    <source>
        <dbReference type="ARBA" id="ARBA00022801"/>
    </source>
</evidence>